<gene>
    <name evidence="4 5 6 7" type="primary">LOC120267135</name>
</gene>
<evidence type="ECO:0000259" key="2">
    <source>
        <dbReference type="Pfam" id="PF22596"/>
    </source>
</evidence>
<dbReference type="Pfam" id="PF22596">
    <property type="entry name" value="Scabin-like"/>
    <property type="match status" value="1"/>
</dbReference>
<dbReference type="RefSeq" id="XP_039130774.1">
    <property type="nucleotide sequence ID" value="XM_039274840.1"/>
</dbReference>
<dbReference type="InterPro" id="IPR036375">
    <property type="entry name" value="Hemopexin-like_dom_sf"/>
</dbReference>
<sequence length="508" mass="58274">MSISANSPWRGCATEFSQPVTEEEEQEAQTLVETIFYINCRIATPPLQDIIYRSSEGDSDIIHPTFYWDMTPYREAFRSGFQVIHQENTPNKKFYSLNQIQDQFRNLDSRIPAQHVFIRATINCSWSPKLEPNTRIRVYRYEIYAPGGIWIAASLGERQRIHAQDEVLFVAGIAPQYIRCAQRFKFISDERYTRCIRADNKIRVNGRFNPKSHPLALLNIQRPIFDCIDTGNNRRLPLSTSIHPATASVLGTMKWYSMDVANVQSYIDAAFRLAYKNEVYLFMKNESVLIDYAPGSKNDRILNGPIQICDGYPSLKGTAFADHGIDCAFGSYEWNEAFIFTGNLCAKVNYAPHTTNDIIIRGPLSIAAMFPFFKGTVFEDGIDAAFESSRRYEAYLFKERHYALINYGYDFKIVAIRRIIDGFFSFRNTIFESGIDAAFASHRKNEAYIFKGKFYALFNFAPGTTKDYIIGGIKEILPNWPCLHGILPRKNRGLDVSSSYFNFKSNHL</sequence>
<dbReference type="InterPro" id="IPR018487">
    <property type="entry name" value="Hemopexin-like_repeat"/>
</dbReference>
<dbReference type="Gene3D" id="2.110.10.10">
    <property type="entry name" value="Hemopexin-like domain"/>
    <property type="match status" value="1"/>
</dbReference>
<accession>A0AB40BTL0</accession>
<evidence type="ECO:0000313" key="6">
    <source>
        <dbReference type="RefSeq" id="XP_039130773.1"/>
    </source>
</evidence>
<reference evidence="4 5" key="1">
    <citation type="submission" date="2025-04" db="UniProtKB">
        <authorList>
            <consortium name="RefSeq"/>
        </authorList>
    </citation>
    <scope>IDENTIFICATION</scope>
</reference>
<dbReference type="PROSITE" id="PS51642">
    <property type="entry name" value="HEMOPEXIN_2"/>
    <property type="match status" value="2"/>
</dbReference>
<dbReference type="RefSeq" id="XP_039130772.1">
    <property type="nucleotide sequence ID" value="XM_039274838.1"/>
</dbReference>
<dbReference type="Gene3D" id="3.90.210.10">
    <property type="entry name" value="Heat-Labile Enterotoxin, subunit A"/>
    <property type="match status" value="1"/>
</dbReference>
<feature type="domain" description="Pierisin-like" evidence="2">
    <location>
        <begin position="68"/>
        <end position="190"/>
    </location>
</feature>
<dbReference type="SUPFAM" id="SSF56399">
    <property type="entry name" value="ADP-ribosylation"/>
    <property type="match status" value="1"/>
</dbReference>
<evidence type="ECO:0000313" key="7">
    <source>
        <dbReference type="RefSeq" id="XP_039130774.1"/>
    </source>
</evidence>
<evidence type="ECO:0000313" key="4">
    <source>
        <dbReference type="RefSeq" id="XP_039130771.1"/>
    </source>
</evidence>
<dbReference type="Pfam" id="PF00045">
    <property type="entry name" value="Hemopexin"/>
    <property type="match status" value="1"/>
</dbReference>
<feature type="repeat" description="Hemopexin" evidence="1">
    <location>
        <begin position="432"/>
        <end position="483"/>
    </location>
</feature>
<evidence type="ECO:0000313" key="5">
    <source>
        <dbReference type="RefSeq" id="XP_039130772.1"/>
    </source>
</evidence>
<dbReference type="Proteomes" id="UP001515500">
    <property type="component" value="Chromosome 8"/>
</dbReference>
<dbReference type="RefSeq" id="XP_039130771.1">
    <property type="nucleotide sequence ID" value="XM_039274837.1"/>
</dbReference>
<dbReference type="SUPFAM" id="SSF50923">
    <property type="entry name" value="Hemopexin-like domain"/>
    <property type="match status" value="1"/>
</dbReference>
<name>A0AB40BTL0_DIOCR</name>
<proteinExistence type="predicted"/>
<organism evidence="3 7">
    <name type="scientific">Dioscorea cayennensis subsp. rotundata</name>
    <name type="common">White Guinea yam</name>
    <name type="synonym">Dioscorea rotundata</name>
    <dbReference type="NCBI Taxonomy" id="55577"/>
    <lineage>
        <taxon>Eukaryota</taxon>
        <taxon>Viridiplantae</taxon>
        <taxon>Streptophyta</taxon>
        <taxon>Embryophyta</taxon>
        <taxon>Tracheophyta</taxon>
        <taxon>Spermatophyta</taxon>
        <taxon>Magnoliopsida</taxon>
        <taxon>Liliopsida</taxon>
        <taxon>Dioscoreales</taxon>
        <taxon>Dioscoreaceae</taxon>
        <taxon>Dioscorea</taxon>
    </lineage>
</organism>
<dbReference type="RefSeq" id="XP_039130773.1">
    <property type="nucleotide sequence ID" value="XM_039274839.1"/>
</dbReference>
<feature type="repeat" description="Hemopexin" evidence="1">
    <location>
        <begin position="379"/>
        <end position="426"/>
    </location>
</feature>
<evidence type="ECO:0000313" key="3">
    <source>
        <dbReference type="Proteomes" id="UP001515500"/>
    </source>
</evidence>
<keyword evidence="3" id="KW-1185">Reference proteome</keyword>
<protein>
    <submittedName>
        <fullName evidence="4 5">Uncharacterized protein LOC120267135</fullName>
    </submittedName>
</protein>
<dbReference type="GeneID" id="120267135"/>
<dbReference type="InterPro" id="IPR054695">
    <property type="entry name" value="Pierisin-like_dom"/>
</dbReference>
<dbReference type="SMART" id="SM00120">
    <property type="entry name" value="HX"/>
    <property type="match status" value="2"/>
</dbReference>
<dbReference type="AlphaFoldDB" id="A0AB40BTL0"/>
<evidence type="ECO:0000256" key="1">
    <source>
        <dbReference type="PROSITE-ProRule" id="PRU01011"/>
    </source>
</evidence>